<evidence type="ECO:0000256" key="4">
    <source>
        <dbReference type="ARBA" id="ARBA00022759"/>
    </source>
</evidence>
<dbReference type="GO" id="GO:0016779">
    <property type="term" value="F:nucleotidyltransferase activity"/>
    <property type="evidence" value="ECO:0007669"/>
    <property type="project" value="UniProtKB-KW"/>
</dbReference>
<keyword evidence="2" id="KW-0548">Nucleotidyltransferase</keyword>
<dbReference type="InterPro" id="IPR040643">
    <property type="entry name" value="MLVIN_C"/>
</dbReference>
<dbReference type="AlphaFoldDB" id="A0A8K1D9N9"/>
<dbReference type="SUPFAM" id="SSF53098">
    <property type="entry name" value="Ribonuclease H-like"/>
    <property type="match status" value="1"/>
</dbReference>
<dbReference type="EMBL" id="SWJQ01002644">
    <property type="protein sequence ID" value="TRZ06316.1"/>
    <property type="molecule type" value="Genomic_DNA"/>
</dbReference>
<evidence type="ECO:0000256" key="5">
    <source>
        <dbReference type="ARBA" id="ARBA00022801"/>
    </source>
</evidence>
<accession>A0A8K1D9N9</accession>
<reference evidence="8" key="1">
    <citation type="submission" date="2019-04" db="EMBL/GenBank/DDBJ databases">
        <title>Genome assembly of Zosterops borbonicus 15179.</title>
        <authorList>
            <person name="Leroy T."/>
            <person name="Anselmetti Y."/>
            <person name="Tilak M.-K."/>
            <person name="Nabholz B."/>
        </authorList>
    </citation>
    <scope>NUCLEOTIDE SEQUENCE</scope>
    <source>
        <strain evidence="8">HGM_15179</strain>
        <tissue evidence="8">Muscle</tissue>
    </source>
</reference>
<evidence type="ECO:0000313" key="9">
    <source>
        <dbReference type="Proteomes" id="UP000796761"/>
    </source>
</evidence>
<comment type="caution">
    <text evidence="8">The sequence shown here is derived from an EMBL/GenBank/DDBJ whole genome shotgun (WGS) entry which is preliminary data.</text>
</comment>
<dbReference type="Pfam" id="PF18697">
    <property type="entry name" value="MLVIN_C"/>
    <property type="match status" value="1"/>
</dbReference>
<evidence type="ECO:0000259" key="7">
    <source>
        <dbReference type="PROSITE" id="PS50994"/>
    </source>
</evidence>
<evidence type="ECO:0000313" key="8">
    <source>
        <dbReference type="EMBL" id="TRZ06316.1"/>
    </source>
</evidence>
<dbReference type="Gene3D" id="3.30.420.10">
    <property type="entry name" value="Ribonuclease H-like superfamily/Ribonuclease H"/>
    <property type="match status" value="1"/>
</dbReference>
<keyword evidence="4" id="KW-0255">Endonuclease</keyword>
<dbReference type="Gene3D" id="2.30.30.850">
    <property type="match status" value="1"/>
</dbReference>
<evidence type="ECO:0000256" key="6">
    <source>
        <dbReference type="SAM" id="MobiDB-lite"/>
    </source>
</evidence>
<dbReference type="OrthoDB" id="9906216at2759"/>
<keyword evidence="9" id="KW-1185">Reference proteome</keyword>
<dbReference type="PROSITE" id="PS50994">
    <property type="entry name" value="INTEGRASE"/>
    <property type="match status" value="1"/>
</dbReference>
<dbReference type="Proteomes" id="UP000796761">
    <property type="component" value="Unassembled WGS sequence"/>
</dbReference>
<organism evidence="8 9">
    <name type="scientific">Zosterops borbonicus</name>
    <dbReference type="NCBI Taxonomy" id="364589"/>
    <lineage>
        <taxon>Eukaryota</taxon>
        <taxon>Metazoa</taxon>
        <taxon>Chordata</taxon>
        <taxon>Craniata</taxon>
        <taxon>Vertebrata</taxon>
        <taxon>Euteleostomi</taxon>
        <taxon>Archelosauria</taxon>
        <taxon>Archosauria</taxon>
        <taxon>Dinosauria</taxon>
        <taxon>Saurischia</taxon>
        <taxon>Theropoda</taxon>
        <taxon>Coelurosauria</taxon>
        <taxon>Aves</taxon>
        <taxon>Neognathae</taxon>
        <taxon>Neoaves</taxon>
        <taxon>Telluraves</taxon>
        <taxon>Australaves</taxon>
        <taxon>Passeriformes</taxon>
        <taxon>Sylvioidea</taxon>
        <taxon>Zosteropidae</taxon>
        <taxon>Zosterops</taxon>
    </lineage>
</organism>
<gene>
    <name evidence="8" type="ORF">HGM15179_020791</name>
</gene>
<dbReference type="InterPro" id="IPR043502">
    <property type="entry name" value="DNA/RNA_pol_sf"/>
</dbReference>
<evidence type="ECO:0000256" key="1">
    <source>
        <dbReference type="ARBA" id="ARBA00022679"/>
    </source>
</evidence>
<proteinExistence type="predicted"/>
<dbReference type="InterPro" id="IPR001584">
    <property type="entry name" value="Integrase_cat-core"/>
</dbReference>
<dbReference type="PANTHER" id="PTHR37984">
    <property type="entry name" value="PROTEIN CBG26694"/>
    <property type="match status" value="1"/>
</dbReference>
<dbReference type="GO" id="GO:0004519">
    <property type="term" value="F:endonuclease activity"/>
    <property type="evidence" value="ECO:0007669"/>
    <property type="project" value="UniProtKB-KW"/>
</dbReference>
<feature type="domain" description="Integrase catalytic" evidence="7">
    <location>
        <begin position="110"/>
        <end position="286"/>
    </location>
</feature>
<evidence type="ECO:0000256" key="3">
    <source>
        <dbReference type="ARBA" id="ARBA00022722"/>
    </source>
</evidence>
<dbReference type="InterPro" id="IPR012337">
    <property type="entry name" value="RNaseH-like_sf"/>
</dbReference>
<evidence type="ECO:0000256" key="2">
    <source>
        <dbReference type="ARBA" id="ARBA00022695"/>
    </source>
</evidence>
<dbReference type="PANTHER" id="PTHR37984:SF5">
    <property type="entry name" value="PROTEIN NYNRIN-LIKE"/>
    <property type="match status" value="1"/>
</dbReference>
<name>A0A8K1D9N9_9PASS</name>
<dbReference type="GO" id="GO:0015074">
    <property type="term" value="P:DNA integration"/>
    <property type="evidence" value="ECO:0007669"/>
    <property type="project" value="InterPro"/>
</dbReference>
<keyword evidence="5" id="KW-0378">Hydrolase</keyword>
<protein>
    <recommendedName>
        <fullName evidence="7">Integrase catalytic domain-containing protein</fullName>
    </recommendedName>
</protein>
<keyword evidence="3" id="KW-0540">Nuclease</keyword>
<feature type="region of interest" description="Disordered" evidence="6">
    <location>
        <begin position="95"/>
        <end position="118"/>
    </location>
</feature>
<sequence length="384" mass="43627">MMTMMMAAGGEEEAAAAAALLVLGRKSVNTTECVAVPSSEHVAEIVGRQGTGRGYKVSLKPPLQAEQPQVSQPVFIGEVLQPSAQLTGLLWTHSKRSEEKNVSTSDTESETGMPMAQSEGKLPMCKVTTQVQRAYTPATSAYSWVLKELRKEGNLVRQKAQLVQQQVTYLEYEVSGGQHSLGTTQKEAIYQTPKPQTVREVRTFLGMTEAVSKAFGIVWQLRTPYRPQDSGQVEKMNYMIKQQIAKICQETNLYWYQALPIALIRIRVKPRSKEKIGPFEILYGRPYELNTTHDENLTQVGNQYIYEYLKTFNSQLHQKYNTVFENQPKEPYHKLHTIDPGDWVFVKNFLGDPLQEKWDRPFQVLLTTFTAIGVREKPTWIHHT</sequence>
<dbReference type="GO" id="GO:0003676">
    <property type="term" value="F:nucleic acid binding"/>
    <property type="evidence" value="ECO:0007669"/>
    <property type="project" value="InterPro"/>
</dbReference>
<dbReference type="InterPro" id="IPR050951">
    <property type="entry name" value="Retrovirus_Pol_polyprotein"/>
</dbReference>
<dbReference type="GO" id="GO:0016787">
    <property type="term" value="F:hydrolase activity"/>
    <property type="evidence" value="ECO:0007669"/>
    <property type="project" value="UniProtKB-KW"/>
</dbReference>
<dbReference type="SUPFAM" id="SSF56672">
    <property type="entry name" value="DNA/RNA polymerases"/>
    <property type="match status" value="1"/>
</dbReference>
<dbReference type="InterPro" id="IPR036397">
    <property type="entry name" value="RNaseH_sf"/>
</dbReference>
<keyword evidence="1" id="KW-0808">Transferase</keyword>